<sequence length="627" mass="70550">MGTRERHIGHAAARSAPVADPRGGRLFAMPRFLVGITHQVYRHRVFAIAGAITVLFLMLLAVLPALFASDPKLSNAVPAYSEVSEEVVDALVHSSSLPLLVAAIIFSIWGISVYLRCLDYVLRRRLVAVATICALWMIEVILKYKSFTPFYATVLWYLYYVPMTLIPLLYQLCGLRLAGLEQHRAGRRYRSILWVVAILLIGFVLTNDFHRQVFHFDRASDTWSNDYTYGWGYFAVLVWTAFDFVAFFILVGRSSSFRIQRFSGTAALVLLGGAFFAISYALRVPWAWRLNFSLVYCVLCVVAMEICLDCGVIPSYHDIAGIFDTLPLDLKVLTRDLQEVYATPVSKPMPAGVCEELRAQEHGHAHAFAVASDPDVMYRAFPLLGGSALLAQDVSELNELNRELAHRRMELQRQNELLTADYDLKTHLADQEAETLLVQDVDQALARAFEEMYDLLSSLPPLTDEASSHERYRMLQRAKMLVAYCKRKGSLTLAQHGESGFDRDRIQLIANELASDLRTIDVDCASIIAIRRPMHASTVSALYDCVYDFAFFAYTTDHPALMYHLGDHDRCSVELRATLFSNDDEDLSQTPAAQELESALQGRNVAYRLEGESGQLRMIVLMPRAGE</sequence>
<dbReference type="Proteomes" id="UP000225608">
    <property type="component" value="Chromosome"/>
</dbReference>
<name>A0A2D1TYT6_9ACTN</name>
<dbReference type="Pfam" id="PF16927">
    <property type="entry name" value="HisKA_7TM"/>
    <property type="match status" value="1"/>
</dbReference>
<dbReference type="EMBL" id="CP024160">
    <property type="protein sequence ID" value="ATP54515.1"/>
    <property type="molecule type" value="Genomic_DNA"/>
</dbReference>
<feature type="transmembrane region" description="Helical" evidence="2">
    <location>
        <begin position="230"/>
        <end position="250"/>
    </location>
</feature>
<feature type="transmembrane region" description="Helical" evidence="2">
    <location>
        <begin position="150"/>
        <end position="170"/>
    </location>
</feature>
<feature type="transmembrane region" description="Helical" evidence="2">
    <location>
        <begin position="45"/>
        <end position="67"/>
    </location>
</feature>
<feature type="transmembrane region" description="Helical" evidence="2">
    <location>
        <begin position="191"/>
        <end position="210"/>
    </location>
</feature>
<feature type="transmembrane region" description="Helical" evidence="2">
    <location>
        <begin position="127"/>
        <end position="144"/>
    </location>
</feature>
<protein>
    <submittedName>
        <fullName evidence="4">Tat pathway signal protein</fullName>
    </submittedName>
</protein>
<keyword evidence="2" id="KW-0812">Transmembrane</keyword>
<feature type="transmembrane region" description="Helical" evidence="2">
    <location>
        <begin position="262"/>
        <end position="282"/>
    </location>
</feature>
<proteinExistence type="predicted"/>
<dbReference type="AlphaFoldDB" id="A0A2D1TYT6"/>
<keyword evidence="1" id="KW-0175">Coiled coil</keyword>
<accession>A0A2D1TYT6</accession>
<gene>
    <name evidence="4" type="ORF">CSV91_08235</name>
</gene>
<evidence type="ECO:0000256" key="1">
    <source>
        <dbReference type="SAM" id="Coils"/>
    </source>
</evidence>
<feature type="coiled-coil region" evidence="1">
    <location>
        <begin position="394"/>
        <end position="421"/>
    </location>
</feature>
<evidence type="ECO:0000313" key="5">
    <source>
        <dbReference type="Proteomes" id="UP000225608"/>
    </source>
</evidence>
<keyword evidence="2" id="KW-0472">Membrane</keyword>
<feature type="domain" description="Histidine kinase N-terminal 7TM region" evidence="3">
    <location>
        <begin position="99"/>
        <end position="302"/>
    </location>
</feature>
<evidence type="ECO:0000256" key="2">
    <source>
        <dbReference type="SAM" id="Phobius"/>
    </source>
</evidence>
<dbReference type="KEGG" id="caer:CSV91_08235"/>
<evidence type="ECO:0000313" key="4">
    <source>
        <dbReference type="EMBL" id="ATP54515.1"/>
    </source>
</evidence>
<dbReference type="InterPro" id="IPR031621">
    <property type="entry name" value="HisKA_7TM"/>
</dbReference>
<evidence type="ECO:0000259" key="3">
    <source>
        <dbReference type="Pfam" id="PF16927"/>
    </source>
</evidence>
<organism evidence="4 5">
    <name type="scientific">Collinsella aerofaciens</name>
    <dbReference type="NCBI Taxonomy" id="74426"/>
    <lineage>
        <taxon>Bacteria</taxon>
        <taxon>Bacillati</taxon>
        <taxon>Actinomycetota</taxon>
        <taxon>Coriobacteriia</taxon>
        <taxon>Coriobacteriales</taxon>
        <taxon>Coriobacteriaceae</taxon>
        <taxon>Collinsella</taxon>
    </lineage>
</organism>
<keyword evidence="2" id="KW-1133">Transmembrane helix</keyword>
<reference evidence="4 5" key="1">
    <citation type="submission" date="2017-10" db="EMBL/GenBank/DDBJ databases">
        <title>Complete genome sequence of Collinsella aerofaciens isolated from the gut of a healthy adult Indian.</title>
        <authorList>
            <person name="Bag S."/>
            <person name="Ghosh T.S."/>
            <person name="Das B."/>
        </authorList>
    </citation>
    <scope>NUCLEOTIDE SEQUENCE [LARGE SCALE GENOMIC DNA]</scope>
    <source>
        <strain evidence="5">indica</strain>
    </source>
</reference>
<feature type="transmembrane region" description="Helical" evidence="2">
    <location>
        <begin position="97"/>
        <end position="115"/>
    </location>
</feature>